<dbReference type="PANTHER" id="PTHR13847">
    <property type="entry name" value="SARCOSINE DEHYDROGENASE-RELATED"/>
    <property type="match status" value="1"/>
</dbReference>
<dbReference type="EC" id="1.4.3.19" evidence="5"/>
<protein>
    <recommendedName>
        <fullName evidence="5">glycine oxidase</fullName>
        <ecNumber evidence="5">1.4.3.19</ecNumber>
    </recommendedName>
</protein>
<sequence length="403" mass="41692">MAPTRLAAMTVDPAPPAARIGAGRVVVVGGSVIGLACAWAIARSGAADEVVVHEPDDSGPGGVPTSGAAWVAGGMLAPFSEAWPGEEAVFALGVDSLRRWPGFLDALAPHVPPGPPVRTAGYTHMLAVDEADARDLDMAMEWAASQPDPTRGTDPAGTNGGVTEADLRRVTRRELREAEPSLARVARAAYRMDSEGAVDNRVLLAALTRACRAEGVTWVRGAVASLDDLDADRVVLAAGTGSADLAGLPVRPVKGEVLRLRSRPGCEDPPRGVVRAFVRGRPLYLVPRAGGLVVGATQYEHGDDRQVTVAGVRDLLADAETIFPGIGEYELAETIAGLRPMSPDNLPILGADPRDPRIVHATGHGRNGIALTPVTAATVVATLLGRAVPGAAGAAVPDRFARV</sequence>
<reference evidence="7 8" key="1">
    <citation type="submission" date="2019-03" db="EMBL/GenBank/DDBJ databases">
        <title>Root nodule microbial communities of legume samples collected from USA, Mexico and Botswana.</title>
        <authorList>
            <person name="Hirsch A."/>
        </authorList>
    </citation>
    <scope>NUCLEOTIDE SEQUENCE [LARGE SCALE GENOMIC DNA]</scope>
    <source>
        <strain evidence="7 8">55</strain>
    </source>
</reference>
<dbReference type="UniPathway" id="UPA00060"/>
<evidence type="ECO:0000256" key="4">
    <source>
        <dbReference type="ARBA" id="ARBA00049872"/>
    </source>
</evidence>
<dbReference type="Pfam" id="PF01266">
    <property type="entry name" value="DAO"/>
    <property type="match status" value="1"/>
</dbReference>
<evidence type="ECO:0000259" key="6">
    <source>
        <dbReference type="Pfam" id="PF01266"/>
    </source>
</evidence>
<keyword evidence="2" id="KW-0784">Thiamine biosynthesis</keyword>
<dbReference type="NCBIfam" id="TIGR02352">
    <property type="entry name" value="thiamin_ThiO"/>
    <property type="match status" value="1"/>
</dbReference>
<comment type="caution">
    <text evidence="7">The sequence shown here is derived from an EMBL/GenBank/DDBJ whole genome shotgun (WGS) entry which is preliminary data.</text>
</comment>
<dbReference type="GO" id="GO:0009229">
    <property type="term" value="P:thiamine diphosphate biosynthetic process"/>
    <property type="evidence" value="ECO:0007669"/>
    <property type="project" value="UniProtKB-UniPathway"/>
</dbReference>
<dbReference type="Gene3D" id="3.30.9.10">
    <property type="entry name" value="D-Amino Acid Oxidase, subunit A, domain 2"/>
    <property type="match status" value="1"/>
</dbReference>
<dbReference type="Gene3D" id="3.50.50.60">
    <property type="entry name" value="FAD/NAD(P)-binding domain"/>
    <property type="match status" value="1"/>
</dbReference>
<dbReference type="GO" id="GO:0050660">
    <property type="term" value="F:flavin adenine dinucleotide binding"/>
    <property type="evidence" value="ECO:0007669"/>
    <property type="project" value="InterPro"/>
</dbReference>
<dbReference type="InterPro" id="IPR006076">
    <property type="entry name" value="FAD-dep_OxRdtase"/>
</dbReference>
<evidence type="ECO:0000313" key="7">
    <source>
        <dbReference type="EMBL" id="TCW25097.1"/>
    </source>
</evidence>
<evidence type="ECO:0000256" key="5">
    <source>
        <dbReference type="ARBA" id="ARBA00050018"/>
    </source>
</evidence>
<dbReference type="InterPro" id="IPR012727">
    <property type="entry name" value="Gly_oxidase_ThiO"/>
</dbReference>
<dbReference type="GO" id="GO:0009228">
    <property type="term" value="P:thiamine biosynthetic process"/>
    <property type="evidence" value="ECO:0007669"/>
    <property type="project" value="UniProtKB-KW"/>
</dbReference>
<dbReference type="SUPFAM" id="SSF54373">
    <property type="entry name" value="FAD-linked reductases, C-terminal domain"/>
    <property type="match status" value="1"/>
</dbReference>
<dbReference type="AlphaFoldDB" id="A0A4R3ZWI8"/>
<gene>
    <name evidence="7" type="ORF">EDD19_105155</name>
</gene>
<evidence type="ECO:0000313" key="8">
    <source>
        <dbReference type="Proteomes" id="UP000295805"/>
    </source>
</evidence>
<evidence type="ECO:0000256" key="3">
    <source>
        <dbReference type="ARBA" id="ARBA00023002"/>
    </source>
</evidence>
<organism evidence="7 8">
    <name type="scientific">Dietzia cinnamea</name>
    <dbReference type="NCBI Taxonomy" id="321318"/>
    <lineage>
        <taxon>Bacteria</taxon>
        <taxon>Bacillati</taxon>
        <taxon>Actinomycetota</taxon>
        <taxon>Actinomycetes</taxon>
        <taxon>Mycobacteriales</taxon>
        <taxon>Dietziaceae</taxon>
        <taxon>Dietzia</taxon>
    </lineage>
</organism>
<accession>A0A4R3ZWI8</accession>
<name>A0A4R3ZWI8_9ACTN</name>
<dbReference type="SUPFAM" id="SSF51971">
    <property type="entry name" value="Nucleotide-binding domain"/>
    <property type="match status" value="1"/>
</dbReference>
<comment type="pathway">
    <text evidence="1">Cofactor biosynthesis; thiamine diphosphate biosynthesis.</text>
</comment>
<proteinExistence type="predicted"/>
<dbReference type="GO" id="GO:0005737">
    <property type="term" value="C:cytoplasm"/>
    <property type="evidence" value="ECO:0007669"/>
    <property type="project" value="TreeGrafter"/>
</dbReference>
<dbReference type="PANTHER" id="PTHR13847:SF289">
    <property type="entry name" value="GLYCINE OXIDASE"/>
    <property type="match status" value="1"/>
</dbReference>
<comment type="catalytic activity">
    <reaction evidence="4">
        <text>glycine + O2 + H2O = glyoxylate + H2O2 + NH4(+)</text>
        <dbReference type="Rhea" id="RHEA:11532"/>
        <dbReference type="ChEBI" id="CHEBI:15377"/>
        <dbReference type="ChEBI" id="CHEBI:15379"/>
        <dbReference type="ChEBI" id="CHEBI:16240"/>
        <dbReference type="ChEBI" id="CHEBI:28938"/>
        <dbReference type="ChEBI" id="CHEBI:36655"/>
        <dbReference type="ChEBI" id="CHEBI:57305"/>
        <dbReference type="EC" id="1.4.3.19"/>
    </reaction>
</comment>
<feature type="domain" description="FAD dependent oxidoreductase" evidence="6">
    <location>
        <begin position="24"/>
        <end position="380"/>
    </location>
</feature>
<dbReference type="InterPro" id="IPR036188">
    <property type="entry name" value="FAD/NAD-bd_sf"/>
</dbReference>
<dbReference type="Proteomes" id="UP000295805">
    <property type="component" value="Unassembled WGS sequence"/>
</dbReference>
<evidence type="ECO:0000256" key="1">
    <source>
        <dbReference type="ARBA" id="ARBA00004948"/>
    </source>
</evidence>
<dbReference type="EMBL" id="SMCX01000005">
    <property type="protein sequence ID" value="TCW25097.1"/>
    <property type="molecule type" value="Genomic_DNA"/>
</dbReference>
<evidence type="ECO:0000256" key="2">
    <source>
        <dbReference type="ARBA" id="ARBA00022977"/>
    </source>
</evidence>
<keyword evidence="3" id="KW-0560">Oxidoreductase</keyword>
<dbReference type="GO" id="GO:0043799">
    <property type="term" value="F:glycine oxidase activity"/>
    <property type="evidence" value="ECO:0007669"/>
    <property type="project" value="UniProtKB-EC"/>
</dbReference>